<dbReference type="Proteomes" id="UP000198319">
    <property type="component" value="Unassembled WGS sequence"/>
</dbReference>
<sequence>MIKIIENYFFLFDNEILSLICSLLFWTILPNLDHSALHYAVAKAHSEQQLTILPTKLETEA</sequence>
<reference evidence="2" key="2">
    <citation type="submission" date="2016-09" db="EMBL/GenBank/DDBJ databases">
        <authorList>
            <person name="Capua I."/>
            <person name="De Benedictis P."/>
            <person name="Joannis T."/>
            <person name="Lombin L.H."/>
            <person name="Cattoli G."/>
        </authorList>
    </citation>
    <scope>NUCLEOTIDE SEQUENCE [LARGE SCALE GENOMIC DNA]</scope>
    <source>
        <strain evidence="2">MSU</strain>
    </source>
</reference>
<name>A0A1S1J2N6_9FLAO</name>
<evidence type="ECO:0000313" key="4">
    <source>
        <dbReference type="Proteomes" id="UP000180252"/>
    </source>
</evidence>
<dbReference type="EMBL" id="MIKE01000023">
    <property type="protein sequence ID" value="OHT44887.1"/>
    <property type="molecule type" value="Genomic_DNA"/>
</dbReference>
<protein>
    <submittedName>
        <fullName evidence="2">Uncharacterized protein</fullName>
    </submittedName>
</protein>
<evidence type="ECO:0000313" key="2">
    <source>
        <dbReference type="EMBL" id="OHT44887.1"/>
    </source>
</evidence>
<feature type="transmembrane region" description="Helical" evidence="1">
    <location>
        <begin position="7"/>
        <end position="29"/>
    </location>
</feature>
<evidence type="ECO:0000313" key="3">
    <source>
        <dbReference type="EMBL" id="OXB14623.1"/>
    </source>
</evidence>
<accession>A0A1S1J2N6</accession>
<keyword evidence="1" id="KW-1133">Transmembrane helix</keyword>
<comment type="caution">
    <text evidence="2">The sequence shown here is derived from an EMBL/GenBank/DDBJ whole genome shotgun (WGS) entry which is preliminary data.</text>
</comment>
<gene>
    <name evidence="3" type="ORF">B0A71_21410</name>
    <name evidence="2" type="ORF">BHE19_09205</name>
</gene>
<keyword evidence="1" id="KW-0812">Transmembrane</keyword>
<dbReference type="Proteomes" id="UP000180252">
    <property type="component" value="Unassembled WGS sequence"/>
</dbReference>
<keyword evidence="5" id="KW-1185">Reference proteome</keyword>
<proteinExistence type="predicted"/>
<evidence type="ECO:0000313" key="5">
    <source>
        <dbReference type="Proteomes" id="UP000198319"/>
    </source>
</evidence>
<keyword evidence="1" id="KW-0472">Membrane</keyword>
<evidence type="ECO:0000256" key="1">
    <source>
        <dbReference type="SAM" id="Phobius"/>
    </source>
</evidence>
<organism evidence="2 4">
    <name type="scientific">Flavobacterium tructae</name>
    <dbReference type="NCBI Taxonomy" id="1114873"/>
    <lineage>
        <taxon>Bacteria</taxon>
        <taxon>Pseudomonadati</taxon>
        <taxon>Bacteroidota</taxon>
        <taxon>Flavobacteriia</taxon>
        <taxon>Flavobacteriales</taxon>
        <taxon>Flavobacteriaceae</taxon>
        <taxon>Flavobacterium</taxon>
    </lineage>
</organism>
<reference evidence="3 5" key="3">
    <citation type="submission" date="2016-11" db="EMBL/GenBank/DDBJ databases">
        <title>Whole genomes of Flavobacteriaceae.</title>
        <authorList>
            <person name="Stine C."/>
            <person name="Li C."/>
            <person name="Tadesse D."/>
        </authorList>
    </citation>
    <scope>NUCLEOTIDE SEQUENCE [LARGE SCALE GENOMIC DNA]</scope>
    <source>
        <strain evidence="3 5">ATCC BAA-2541</strain>
    </source>
</reference>
<dbReference type="AlphaFoldDB" id="A0A1S1J2N6"/>
<reference evidence="4" key="1">
    <citation type="submission" date="2016-09" db="EMBL/GenBank/DDBJ databases">
        <authorList>
            <person name="Chen S."/>
            <person name="Walker E."/>
        </authorList>
    </citation>
    <scope>NUCLEOTIDE SEQUENCE [LARGE SCALE GENOMIC DNA]</scope>
    <source>
        <strain evidence="4">MSU</strain>
    </source>
</reference>
<dbReference type="EMBL" id="MUHG01000036">
    <property type="protein sequence ID" value="OXB14623.1"/>
    <property type="molecule type" value="Genomic_DNA"/>
</dbReference>